<dbReference type="InterPro" id="IPR013752">
    <property type="entry name" value="KPA_reductase"/>
</dbReference>
<dbReference type="NCBIfam" id="TIGR00745">
    <property type="entry name" value="apbA_panE"/>
    <property type="match status" value="1"/>
</dbReference>
<gene>
    <name evidence="14" type="ORF">FHX53_000475</name>
</gene>
<evidence type="ECO:0000256" key="9">
    <source>
        <dbReference type="ARBA" id="ARBA00032024"/>
    </source>
</evidence>
<evidence type="ECO:0000256" key="6">
    <source>
        <dbReference type="ARBA" id="ARBA00022655"/>
    </source>
</evidence>
<dbReference type="EC" id="1.1.1.169" evidence="4 11"/>
<dbReference type="Proteomes" id="UP000585905">
    <property type="component" value="Unassembled WGS sequence"/>
</dbReference>
<accession>A0A839E3G8</accession>
<dbReference type="InterPro" id="IPR008927">
    <property type="entry name" value="6-PGluconate_DH-like_C_sf"/>
</dbReference>
<sequence>MRIAVVGAGAIGGVLAALLSRAGDDVVVTARGEHGAAIARDGLELSGGWGSFLARVPVVERVEPPVDLIVLATKAHDSAAALSAITGCDGTPVLVVQNGLGGADAARDALPHSPVAIGFALFAASLVVPGHVSVTGPAPLTLAGDAAAIAVALPALRAALPEEVTVTDDVRGAQWTKLLVNQVNALPAITGLSVQQVVAHDGLRRVLARGMVETAVVGRALGVKWAQLGSVGAAQVEELLADDSAHAERLPRSLAARMGDVPNPASTLQSIRRGRSTEIDALNGAVADAAARLHIPTPVNAAMVALVHEVERTGEFLPPAEVLVRVPRGNDPARTD</sequence>
<dbReference type="GO" id="GO:0015940">
    <property type="term" value="P:pantothenate biosynthetic process"/>
    <property type="evidence" value="ECO:0007669"/>
    <property type="project" value="UniProtKB-UniPathway"/>
</dbReference>
<dbReference type="GO" id="GO:0008677">
    <property type="term" value="F:2-dehydropantoate 2-reductase activity"/>
    <property type="evidence" value="ECO:0007669"/>
    <property type="project" value="UniProtKB-EC"/>
</dbReference>
<comment type="caution">
    <text evidence="14">The sequence shown here is derived from an EMBL/GenBank/DDBJ whole genome shotgun (WGS) entry which is preliminary data.</text>
</comment>
<dbReference type="InterPro" id="IPR050838">
    <property type="entry name" value="Ketopantoate_reductase"/>
</dbReference>
<evidence type="ECO:0000259" key="13">
    <source>
        <dbReference type="Pfam" id="PF08546"/>
    </source>
</evidence>
<dbReference type="PANTHER" id="PTHR43765:SF2">
    <property type="entry name" value="2-DEHYDROPANTOATE 2-REDUCTASE"/>
    <property type="match status" value="1"/>
</dbReference>
<protein>
    <recommendedName>
        <fullName evidence="5 11">2-dehydropantoate 2-reductase</fullName>
        <ecNumber evidence="4 11">1.1.1.169</ecNumber>
    </recommendedName>
    <alternativeName>
        <fullName evidence="9 11">Ketopantoate reductase</fullName>
    </alternativeName>
</protein>
<name>A0A839E3G8_9MICO</name>
<dbReference type="PANTHER" id="PTHR43765">
    <property type="entry name" value="2-DEHYDROPANTOATE 2-REDUCTASE-RELATED"/>
    <property type="match status" value="1"/>
</dbReference>
<dbReference type="InterPro" id="IPR003710">
    <property type="entry name" value="ApbA"/>
</dbReference>
<dbReference type="InterPro" id="IPR013328">
    <property type="entry name" value="6PGD_dom2"/>
</dbReference>
<evidence type="ECO:0000256" key="11">
    <source>
        <dbReference type="RuleBase" id="RU362068"/>
    </source>
</evidence>
<comment type="pathway">
    <text evidence="2 11">Cofactor biosynthesis; (R)-pantothenate biosynthesis; (R)-pantoate from 3-methyl-2-oxobutanoate: step 2/2.</text>
</comment>
<dbReference type="RefSeq" id="WP_182489749.1">
    <property type="nucleotide sequence ID" value="NZ_BAAAOV010000017.1"/>
</dbReference>
<feature type="domain" description="Ketopantoate reductase N-terminal" evidence="12">
    <location>
        <begin position="3"/>
        <end position="142"/>
    </location>
</feature>
<keyword evidence="6 11" id="KW-0566">Pantothenate biosynthesis</keyword>
<dbReference type="EMBL" id="JACGWX010000001">
    <property type="protein sequence ID" value="MBA8846911.1"/>
    <property type="molecule type" value="Genomic_DNA"/>
</dbReference>
<evidence type="ECO:0000256" key="7">
    <source>
        <dbReference type="ARBA" id="ARBA00022857"/>
    </source>
</evidence>
<dbReference type="InterPro" id="IPR036291">
    <property type="entry name" value="NAD(P)-bd_dom_sf"/>
</dbReference>
<dbReference type="Pfam" id="PF02558">
    <property type="entry name" value="ApbA"/>
    <property type="match status" value="1"/>
</dbReference>
<dbReference type="AlphaFoldDB" id="A0A839E3G8"/>
<evidence type="ECO:0000256" key="8">
    <source>
        <dbReference type="ARBA" id="ARBA00023002"/>
    </source>
</evidence>
<reference evidence="14 15" key="1">
    <citation type="submission" date="2020-07" db="EMBL/GenBank/DDBJ databases">
        <title>Sequencing the genomes of 1000 actinobacteria strains.</title>
        <authorList>
            <person name="Klenk H.-P."/>
        </authorList>
    </citation>
    <scope>NUCLEOTIDE SEQUENCE [LARGE SCALE GENOMIC DNA]</scope>
    <source>
        <strain evidence="14 15">DSM 19663</strain>
    </source>
</reference>
<comment type="similarity">
    <text evidence="3 11">Belongs to the ketopantoate reductase family.</text>
</comment>
<evidence type="ECO:0000313" key="15">
    <source>
        <dbReference type="Proteomes" id="UP000585905"/>
    </source>
</evidence>
<dbReference type="Gene3D" id="3.40.50.720">
    <property type="entry name" value="NAD(P)-binding Rossmann-like Domain"/>
    <property type="match status" value="1"/>
</dbReference>
<feature type="domain" description="Ketopantoate reductase C-terminal" evidence="13">
    <location>
        <begin position="169"/>
        <end position="311"/>
    </location>
</feature>
<evidence type="ECO:0000256" key="1">
    <source>
        <dbReference type="ARBA" id="ARBA00002919"/>
    </source>
</evidence>
<comment type="function">
    <text evidence="1 11">Catalyzes the NADPH-dependent reduction of ketopantoate into pantoic acid.</text>
</comment>
<evidence type="ECO:0000313" key="14">
    <source>
        <dbReference type="EMBL" id="MBA8846911.1"/>
    </source>
</evidence>
<evidence type="ECO:0000256" key="2">
    <source>
        <dbReference type="ARBA" id="ARBA00004994"/>
    </source>
</evidence>
<keyword evidence="7 11" id="KW-0521">NADP</keyword>
<organism evidence="14 15">
    <name type="scientific">Microcella alkalica</name>
    <dbReference type="NCBI Taxonomy" id="355930"/>
    <lineage>
        <taxon>Bacteria</taxon>
        <taxon>Bacillati</taxon>
        <taxon>Actinomycetota</taxon>
        <taxon>Actinomycetes</taxon>
        <taxon>Micrococcales</taxon>
        <taxon>Microbacteriaceae</taxon>
        <taxon>Microcella</taxon>
    </lineage>
</organism>
<keyword evidence="8 11" id="KW-0560">Oxidoreductase</keyword>
<keyword evidence="15" id="KW-1185">Reference proteome</keyword>
<evidence type="ECO:0000256" key="4">
    <source>
        <dbReference type="ARBA" id="ARBA00013014"/>
    </source>
</evidence>
<evidence type="ECO:0000259" key="12">
    <source>
        <dbReference type="Pfam" id="PF02558"/>
    </source>
</evidence>
<dbReference type="Gene3D" id="1.10.1040.10">
    <property type="entry name" value="N-(1-d-carboxylethyl)-l-norvaline Dehydrogenase, domain 2"/>
    <property type="match status" value="1"/>
</dbReference>
<evidence type="ECO:0000256" key="5">
    <source>
        <dbReference type="ARBA" id="ARBA00019465"/>
    </source>
</evidence>
<dbReference type="SUPFAM" id="SSF48179">
    <property type="entry name" value="6-phosphogluconate dehydrogenase C-terminal domain-like"/>
    <property type="match status" value="1"/>
</dbReference>
<dbReference type="SUPFAM" id="SSF51735">
    <property type="entry name" value="NAD(P)-binding Rossmann-fold domains"/>
    <property type="match status" value="1"/>
</dbReference>
<comment type="catalytic activity">
    <reaction evidence="10 11">
        <text>(R)-pantoate + NADP(+) = 2-dehydropantoate + NADPH + H(+)</text>
        <dbReference type="Rhea" id="RHEA:16233"/>
        <dbReference type="ChEBI" id="CHEBI:11561"/>
        <dbReference type="ChEBI" id="CHEBI:15378"/>
        <dbReference type="ChEBI" id="CHEBI:15980"/>
        <dbReference type="ChEBI" id="CHEBI:57783"/>
        <dbReference type="ChEBI" id="CHEBI:58349"/>
        <dbReference type="EC" id="1.1.1.169"/>
    </reaction>
</comment>
<evidence type="ECO:0000256" key="10">
    <source>
        <dbReference type="ARBA" id="ARBA00048793"/>
    </source>
</evidence>
<dbReference type="UniPathway" id="UPA00028">
    <property type="reaction ID" value="UER00004"/>
</dbReference>
<evidence type="ECO:0000256" key="3">
    <source>
        <dbReference type="ARBA" id="ARBA00007870"/>
    </source>
</evidence>
<dbReference type="Pfam" id="PF08546">
    <property type="entry name" value="ApbA_C"/>
    <property type="match status" value="1"/>
</dbReference>
<dbReference type="GO" id="GO:0050661">
    <property type="term" value="F:NADP binding"/>
    <property type="evidence" value="ECO:0007669"/>
    <property type="project" value="TreeGrafter"/>
</dbReference>
<dbReference type="GO" id="GO:0005737">
    <property type="term" value="C:cytoplasm"/>
    <property type="evidence" value="ECO:0007669"/>
    <property type="project" value="TreeGrafter"/>
</dbReference>
<proteinExistence type="inferred from homology"/>
<dbReference type="InterPro" id="IPR013332">
    <property type="entry name" value="KPR_N"/>
</dbReference>